<keyword evidence="13 15" id="KW-0998">Cell outer membrane</keyword>
<organism evidence="20 21">
    <name type="scientific">Grimontia hollisae</name>
    <name type="common">Vibrio hollisae</name>
    <dbReference type="NCBI Taxonomy" id="673"/>
    <lineage>
        <taxon>Bacteria</taxon>
        <taxon>Pseudomonadati</taxon>
        <taxon>Pseudomonadota</taxon>
        <taxon>Gammaproteobacteria</taxon>
        <taxon>Vibrionales</taxon>
        <taxon>Vibrionaceae</taxon>
        <taxon>Grimontia</taxon>
    </lineage>
</organism>
<evidence type="ECO:0000256" key="3">
    <source>
        <dbReference type="ARBA" id="ARBA00022448"/>
    </source>
</evidence>
<evidence type="ECO:0000313" key="20">
    <source>
        <dbReference type="EMBL" id="STO57553.1"/>
    </source>
</evidence>
<evidence type="ECO:0000256" key="11">
    <source>
        <dbReference type="ARBA" id="ARBA00023136"/>
    </source>
</evidence>
<dbReference type="PROSITE" id="PS52016">
    <property type="entry name" value="TONB_DEPENDENT_REC_3"/>
    <property type="match status" value="1"/>
</dbReference>
<keyword evidence="8" id="KW-0408">Iron</keyword>
<evidence type="ECO:0000256" key="4">
    <source>
        <dbReference type="ARBA" id="ARBA00022452"/>
    </source>
</evidence>
<dbReference type="SUPFAM" id="SSF56935">
    <property type="entry name" value="Porins"/>
    <property type="match status" value="1"/>
</dbReference>
<evidence type="ECO:0000256" key="5">
    <source>
        <dbReference type="ARBA" id="ARBA00022496"/>
    </source>
</evidence>
<sequence>MKLSRTFITNPFTLAICAAITTQSPVVSASTDTEGRAPLDTVVITGRSEKVISDIAGTVWVVDSEQIEQQYRGGKNLSEILASAVPALDVSSQGRTNFGQNMRGRPMLVMIDGVSLNSSRSVSRQLDAIDPFNIASIEVLSGASSIYGAGATGGIINIVTKRADASELAFESYAGATSGFNGGEDFDYKIAQSVSGGNDKVKGRVSVVYGENKGAFDADGNINVPDITQGSLQFNEVVDVLGTLNITPDSAQSIQLLAQYYSSKQDSPYGIYFGENLAGAPNNITGNPADTSLIETRKGFSSDRQGGTERLMLNANYHHNNVLGQDLFLQASFRREEFSFIPFIYGSYLAASEQNTDVLTLRAAMVKSMDNLTLTYGIDSYLDKLTSNQALFDRNLSYQSGGLINRTEAKIGRYPGTEVASVAGFVQADYQLTDDWSLSGGYRYQWMQNTIDDFVAASVQQQIAQGNGTSADAVPGGSTDYTIGLFNLGTVYKLSKNAQIWANFSQGFDLADPAKYYGQGNYSAPDANGHHTLTDSINVSSSKMQGIKTNSVEIGARQYLDALSWQAAAYISESDKTLKYNRQTLNIDVNDAKKRIYGIEAEVAYWLTDNLQTGLTGHWVDSEEQDSEGKWSKMSVNYASASKAGAWLGWYEDNYSVRLQNQTLFDLSDENNGKIDGYSLFDLIGTVELPKGRLGFGIQNLLNEDYTTVWGQRAKGWYSYYGPEEMFDYRGRGRTYTLNYSVSY</sequence>
<evidence type="ECO:0000259" key="19">
    <source>
        <dbReference type="Pfam" id="PF07715"/>
    </source>
</evidence>
<dbReference type="FunFam" id="2.170.130.10:FF:000011">
    <property type="entry name" value="TonB-dependent siderophore receptor"/>
    <property type="match status" value="1"/>
</dbReference>
<dbReference type="Pfam" id="PF07715">
    <property type="entry name" value="Plug"/>
    <property type="match status" value="1"/>
</dbReference>
<feature type="domain" description="TonB-dependent receptor plug" evidence="19">
    <location>
        <begin position="53"/>
        <end position="155"/>
    </location>
</feature>
<feature type="domain" description="TonB-dependent receptor-like beta-barrel" evidence="18">
    <location>
        <begin position="252"/>
        <end position="701"/>
    </location>
</feature>
<evidence type="ECO:0000313" key="21">
    <source>
        <dbReference type="Proteomes" id="UP000254512"/>
    </source>
</evidence>
<evidence type="ECO:0000256" key="15">
    <source>
        <dbReference type="PROSITE-ProRule" id="PRU01360"/>
    </source>
</evidence>
<dbReference type="Proteomes" id="UP000254512">
    <property type="component" value="Unassembled WGS sequence"/>
</dbReference>
<proteinExistence type="inferred from homology"/>
<evidence type="ECO:0000256" key="2">
    <source>
        <dbReference type="ARBA" id="ARBA00009810"/>
    </source>
</evidence>
<dbReference type="InterPro" id="IPR012910">
    <property type="entry name" value="Plug_dom"/>
</dbReference>
<accession>A0A377HNG7</accession>
<feature type="chain" id="PRO_5016647282" description="Ferric aerobactin receptor" evidence="17">
    <location>
        <begin position="30"/>
        <end position="744"/>
    </location>
</feature>
<evidence type="ECO:0000256" key="14">
    <source>
        <dbReference type="ARBA" id="ARBA00072094"/>
    </source>
</evidence>
<dbReference type="Pfam" id="PF00593">
    <property type="entry name" value="TonB_dep_Rec_b-barrel"/>
    <property type="match status" value="1"/>
</dbReference>
<dbReference type="Gene3D" id="2.40.170.20">
    <property type="entry name" value="TonB-dependent receptor, beta-barrel domain"/>
    <property type="match status" value="1"/>
</dbReference>
<dbReference type="NCBIfam" id="TIGR01783">
    <property type="entry name" value="TonB-siderophor"/>
    <property type="match status" value="1"/>
</dbReference>
<keyword evidence="3 15" id="KW-0813">Transport</keyword>
<protein>
    <recommendedName>
        <fullName evidence="14">Ferric aerobactin receptor</fullName>
    </recommendedName>
</protein>
<dbReference type="InterPro" id="IPR039426">
    <property type="entry name" value="TonB-dep_rcpt-like"/>
</dbReference>
<dbReference type="GO" id="GO:0009279">
    <property type="term" value="C:cell outer membrane"/>
    <property type="evidence" value="ECO:0007669"/>
    <property type="project" value="UniProtKB-SubCell"/>
</dbReference>
<keyword evidence="7 17" id="KW-0732">Signal</keyword>
<evidence type="ECO:0000256" key="9">
    <source>
        <dbReference type="ARBA" id="ARBA00023065"/>
    </source>
</evidence>
<dbReference type="CDD" id="cd01347">
    <property type="entry name" value="ligand_gated_channel"/>
    <property type="match status" value="1"/>
</dbReference>
<feature type="signal peptide" evidence="17">
    <location>
        <begin position="1"/>
        <end position="29"/>
    </location>
</feature>
<keyword evidence="11 15" id="KW-0472">Membrane</keyword>
<dbReference type="InterPro" id="IPR000531">
    <property type="entry name" value="Beta-barrel_TonB"/>
</dbReference>
<dbReference type="EMBL" id="UGHD01000002">
    <property type="protein sequence ID" value="STO57553.1"/>
    <property type="molecule type" value="Genomic_DNA"/>
</dbReference>
<dbReference type="FunFam" id="2.40.170.20:FF:000007">
    <property type="entry name" value="Ferric aerobactin receptor"/>
    <property type="match status" value="1"/>
</dbReference>
<comment type="subcellular location">
    <subcellularLocation>
        <location evidence="1 15">Cell outer membrane</location>
        <topology evidence="1 15">Multi-pass membrane protein</topology>
    </subcellularLocation>
</comment>
<evidence type="ECO:0000259" key="18">
    <source>
        <dbReference type="Pfam" id="PF00593"/>
    </source>
</evidence>
<keyword evidence="12" id="KW-0675">Receptor</keyword>
<name>A0A377HNG7_GRIHO</name>
<dbReference type="AlphaFoldDB" id="A0A377HNG7"/>
<dbReference type="InterPro" id="IPR036942">
    <property type="entry name" value="Beta-barrel_TonB_sf"/>
</dbReference>
<evidence type="ECO:0000256" key="8">
    <source>
        <dbReference type="ARBA" id="ARBA00023004"/>
    </source>
</evidence>
<keyword evidence="10 16" id="KW-0798">TonB box</keyword>
<keyword evidence="9" id="KW-0406">Ion transport</keyword>
<evidence type="ECO:0000256" key="12">
    <source>
        <dbReference type="ARBA" id="ARBA00023170"/>
    </source>
</evidence>
<dbReference type="InterPro" id="IPR010105">
    <property type="entry name" value="TonB_sidphr_rcpt"/>
</dbReference>
<dbReference type="PANTHER" id="PTHR30069">
    <property type="entry name" value="TONB-DEPENDENT OUTER MEMBRANE RECEPTOR"/>
    <property type="match status" value="1"/>
</dbReference>
<dbReference type="STRING" id="673.AL542_16525"/>
<evidence type="ECO:0000256" key="17">
    <source>
        <dbReference type="SAM" id="SignalP"/>
    </source>
</evidence>
<evidence type="ECO:0000256" key="6">
    <source>
        <dbReference type="ARBA" id="ARBA00022692"/>
    </source>
</evidence>
<dbReference type="GO" id="GO:0038023">
    <property type="term" value="F:signaling receptor activity"/>
    <property type="evidence" value="ECO:0007669"/>
    <property type="project" value="InterPro"/>
</dbReference>
<comment type="similarity">
    <text evidence="2 15 16">Belongs to the TonB-dependent receptor family.</text>
</comment>
<gene>
    <name evidence="20" type="primary">iutA</name>
    <name evidence="20" type="ORF">NCTC11645_01945</name>
</gene>
<dbReference type="Gene3D" id="2.170.130.10">
    <property type="entry name" value="TonB-dependent receptor, plug domain"/>
    <property type="match status" value="1"/>
</dbReference>
<keyword evidence="5" id="KW-0410">Iron transport</keyword>
<dbReference type="RefSeq" id="WP_114995197.1">
    <property type="nucleotide sequence ID" value="NZ_CABMOB010000001.1"/>
</dbReference>
<evidence type="ECO:0000256" key="10">
    <source>
        <dbReference type="ARBA" id="ARBA00023077"/>
    </source>
</evidence>
<dbReference type="GO" id="GO:0044718">
    <property type="term" value="P:siderophore transmembrane transport"/>
    <property type="evidence" value="ECO:0007669"/>
    <property type="project" value="TreeGrafter"/>
</dbReference>
<reference evidence="20 21" key="1">
    <citation type="submission" date="2018-06" db="EMBL/GenBank/DDBJ databases">
        <authorList>
            <consortium name="Pathogen Informatics"/>
            <person name="Doyle S."/>
        </authorList>
    </citation>
    <scope>NUCLEOTIDE SEQUENCE [LARGE SCALE GENOMIC DNA]</scope>
    <source>
        <strain evidence="20 21">NCTC11645</strain>
    </source>
</reference>
<evidence type="ECO:0000256" key="13">
    <source>
        <dbReference type="ARBA" id="ARBA00023237"/>
    </source>
</evidence>
<evidence type="ECO:0000256" key="16">
    <source>
        <dbReference type="RuleBase" id="RU003357"/>
    </source>
</evidence>
<keyword evidence="6 15" id="KW-0812">Transmembrane</keyword>
<dbReference type="GO" id="GO:0015344">
    <property type="term" value="F:siderophore uptake transmembrane transporter activity"/>
    <property type="evidence" value="ECO:0007669"/>
    <property type="project" value="TreeGrafter"/>
</dbReference>
<evidence type="ECO:0000256" key="1">
    <source>
        <dbReference type="ARBA" id="ARBA00004571"/>
    </source>
</evidence>
<dbReference type="PANTHER" id="PTHR30069:SF42">
    <property type="entry name" value="FERRIC AEROBACTIN RECEPTOR"/>
    <property type="match status" value="1"/>
</dbReference>
<keyword evidence="4 15" id="KW-1134">Transmembrane beta strand</keyword>
<dbReference type="InterPro" id="IPR037066">
    <property type="entry name" value="Plug_dom_sf"/>
</dbReference>
<evidence type="ECO:0000256" key="7">
    <source>
        <dbReference type="ARBA" id="ARBA00022729"/>
    </source>
</evidence>